<reference evidence="10 11" key="1">
    <citation type="journal article" date="2024" name="Nat. Commun.">
        <title>Phylogenomics reveals the evolutionary origins of lichenization in chlorophyte algae.</title>
        <authorList>
            <person name="Puginier C."/>
            <person name="Libourel C."/>
            <person name="Otte J."/>
            <person name="Skaloud P."/>
            <person name="Haon M."/>
            <person name="Grisel S."/>
            <person name="Petersen M."/>
            <person name="Berrin J.G."/>
            <person name="Delaux P.M."/>
            <person name="Dal Grande F."/>
            <person name="Keller J."/>
        </authorList>
    </citation>
    <scope>NUCLEOTIDE SEQUENCE [LARGE SCALE GENOMIC DNA]</scope>
    <source>
        <strain evidence="10 11">SAG 2043</strain>
    </source>
</reference>
<dbReference type="PANTHER" id="PTHR14927">
    <property type="entry name" value="NUCLEOLAR PROTEIN 10"/>
    <property type="match status" value="1"/>
</dbReference>
<dbReference type="Pfam" id="PF23098">
    <property type="entry name" value="Beta-prop_NOL10_N"/>
    <property type="match status" value="1"/>
</dbReference>
<evidence type="ECO:0000256" key="1">
    <source>
        <dbReference type="ARBA" id="ARBA00004604"/>
    </source>
</evidence>
<evidence type="ECO:0000256" key="3">
    <source>
        <dbReference type="ARBA" id="ARBA00022574"/>
    </source>
</evidence>
<dbReference type="Pfam" id="PF23097">
    <property type="entry name" value="NOL10_2nd"/>
    <property type="match status" value="1"/>
</dbReference>
<feature type="domain" description="Nucleolar protein 10-like second" evidence="8">
    <location>
        <begin position="373"/>
        <end position="420"/>
    </location>
</feature>
<dbReference type="PANTHER" id="PTHR14927:SF0">
    <property type="entry name" value="NUCLEOLAR PROTEIN 10"/>
    <property type="match status" value="1"/>
</dbReference>
<evidence type="ECO:0000256" key="5">
    <source>
        <dbReference type="ARBA" id="ARBA00023242"/>
    </source>
</evidence>
<gene>
    <name evidence="10" type="ORF">WJX72_005625</name>
</gene>
<protein>
    <recommendedName>
        <fullName evidence="12">Nucleolar protein 10</fullName>
    </recommendedName>
</protein>
<keyword evidence="4" id="KW-0677">Repeat</keyword>
<comment type="subcellular location">
    <subcellularLocation>
        <location evidence="1">Nucleus</location>
        <location evidence="1">Nucleolus</location>
    </subcellularLocation>
</comment>
<dbReference type="GO" id="GO:0030686">
    <property type="term" value="C:90S preribosome"/>
    <property type="evidence" value="ECO:0007669"/>
    <property type="project" value="TreeGrafter"/>
</dbReference>
<accession>A0AAW1QF84</accession>
<evidence type="ECO:0000256" key="6">
    <source>
        <dbReference type="SAM" id="MobiDB-lite"/>
    </source>
</evidence>
<evidence type="ECO:0000313" key="11">
    <source>
        <dbReference type="Proteomes" id="UP001489004"/>
    </source>
</evidence>
<dbReference type="InterPro" id="IPR012580">
    <property type="entry name" value="NUC153"/>
</dbReference>
<evidence type="ECO:0000259" key="7">
    <source>
        <dbReference type="Pfam" id="PF08159"/>
    </source>
</evidence>
<evidence type="ECO:0000313" key="10">
    <source>
        <dbReference type="EMBL" id="KAK9820064.1"/>
    </source>
</evidence>
<feature type="domain" description="Nucleolar protein 10-like N-terminal" evidence="9">
    <location>
        <begin position="4"/>
        <end position="370"/>
    </location>
</feature>
<organism evidence="10 11">
    <name type="scientific">[Myrmecia] bisecta</name>
    <dbReference type="NCBI Taxonomy" id="41462"/>
    <lineage>
        <taxon>Eukaryota</taxon>
        <taxon>Viridiplantae</taxon>
        <taxon>Chlorophyta</taxon>
        <taxon>core chlorophytes</taxon>
        <taxon>Trebouxiophyceae</taxon>
        <taxon>Trebouxiales</taxon>
        <taxon>Trebouxiaceae</taxon>
        <taxon>Myrmecia</taxon>
    </lineage>
</organism>
<feature type="region of interest" description="Disordered" evidence="6">
    <location>
        <begin position="535"/>
        <end position="619"/>
    </location>
</feature>
<dbReference type="Proteomes" id="UP001489004">
    <property type="component" value="Unassembled WGS sequence"/>
</dbReference>
<feature type="domain" description="NUC153" evidence="7">
    <location>
        <begin position="490"/>
        <end position="517"/>
    </location>
</feature>
<keyword evidence="5" id="KW-0539">Nucleus</keyword>
<comment type="caution">
    <text evidence="10">The sequence shown here is derived from an EMBL/GenBank/DDBJ whole genome shotgun (WGS) entry which is preliminary data.</text>
</comment>
<keyword evidence="3" id="KW-0853">WD repeat</keyword>
<feature type="compositionally biased region" description="Acidic residues" evidence="6">
    <location>
        <begin position="540"/>
        <end position="551"/>
    </location>
</feature>
<keyword evidence="11" id="KW-1185">Reference proteome</keyword>
<evidence type="ECO:0000259" key="9">
    <source>
        <dbReference type="Pfam" id="PF23098"/>
    </source>
</evidence>
<dbReference type="InterPro" id="IPR015943">
    <property type="entry name" value="WD40/YVTN_repeat-like_dom_sf"/>
</dbReference>
<dbReference type="Gene3D" id="2.130.10.10">
    <property type="entry name" value="YVTN repeat-like/Quinoprotein amine dehydrogenase"/>
    <property type="match status" value="1"/>
</dbReference>
<evidence type="ECO:0000256" key="2">
    <source>
        <dbReference type="ARBA" id="ARBA00005264"/>
    </source>
</evidence>
<evidence type="ECO:0008006" key="12">
    <source>
        <dbReference type="Google" id="ProtNLM"/>
    </source>
</evidence>
<comment type="similarity">
    <text evidence="2">Belongs to the WD repeat NOL10/ENP2 family.</text>
</comment>
<dbReference type="SMART" id="SM00320">
    <property type="entry name" value="WD40"/>
    <property type="match status" value="4"/>
</dbReference>
<dbReference type="AlphaFoldDB" id="A0AAW1QF84"/>
<sequence length="679" mass="74663">MALKVSAPDGVKVYNVSSGKSLPQWLSESKKRSLRKDENYRRRIELVQDFEFPAACQRIRATPDGQFLFATGIHPPKVKVYELSQLSMKFERHLDAEIVDFEILSEDYAKVAFICMDRSVHFHAKFGSYYKTRVPKMGRALAYAPALADLMIVGSSSEIYRLSLEQGRFLAPLQSHSPAVNACSISPLHGLFGCAGEDGVLECFDLRQKSAVGHIDAAAAAGAPGEELTRLRYDASGLQCAVGTSNGLVALFDLRSPRPMTVKDHMYGERITHISFHSLSSDLGLSARRVISSDRHSVRIWDADSGNTYTTLEPPDGGINDVCVWPDSGLIMMGCDAPRIQSYFIPGLGPAPRWCSFLEGLTEELEESAVPTVYDDYKFITKAELEKLGLQHLVGTALLRAYMHGYFLDNRLYNKARALAEPFAYDAYRQQRIQQKVEEERKSRISVVKKLPKVNARAAARILASQAEAEGEDGDKKRKAKRALPNLMADERFKSMFQDPAFDIDEEAEEYKMLHPNAEGRAKDKQLLAEHFEELREADGSEASDEDDVDDAPERGDSSLDEASDREEHYRERRPAKRARPNKPSEPKMRCRWLSGPPRQHTPAQQAPPGLVGSESSLSRPGEAVAGAVAAAAVDKSDMNVEAALGAGMMMAKAVAGAGAEVVVVGRAVEAGAQVAAAA</sequence>
<proteinExistence type="inferred from homology"/>
<dbReference type="EMBL" id="JALJOR010000003">
    <property type="protein sequence ID" value="KAK9820064.1"/>
    <property type="molecule type" value="Genomic_DNA"/>
</dbReference>
<dbReference type="GO" id="GO:0032040">
    <property type="term" value="C:small-subunit processome"/>
    <property type="evidence" value="ECO:0007669"/>
    <property type="project" value="TreeGrafter"/>
</dbReference>
<dbReference type="InterPro" id="IPR056550">
    <property type="entry name" value="NOL10_2nd"/>
</dbReference>
<dbReference type="InterPro" id="IPR056551">
    <property type="entry name" value="Beta-prop_NOL10_N"/>
</dbReference>
<dbReference type="GO" id="GO:0000462">
    <property type="term" value="P:maturation of SSU-rRNA from tricistronic rRNA transcript (SSU-rRNA, 5.8S rRNA, LSU-rRNA)"/>
    <property type="evidence" value="ECO:0007669"/>
    <property type="project" value="TreeGrafter"/>
</dbReference>
<dbReference type="InterPro" id="IPR040382">
    <property type="entry name" value="NOL10/Enp2"/>
</dbReference>
<dbReference type="InterPro" id="IPR036322">
    <property type="entry name" value="WD40_repeat_dom_sf"/>
</dbReference>
<name>A0AAW1QF84_9CHLO</name>
<dbReference type="Pfam" id="PF08159">
    <property type="entry name" value="NUC153"/>
    <property type="match status" value="1"/>
</dbReference>
<evidence type="ECO:0000259" key="8">
    <source>
        <dbReference type="Pfam" id="PF23097"/>
    </source>
</evidence>
<dbReference type="InterPro" id="IPR001680">
    <property type="entry name" value="WD40_rpt"/>
</dbReference>
<dbReference type="SUPFAM" id="SSF50978">
    <property type="entry name" value="WD40 repeat-like"/>
    <property type="match status" value="1"/>
</dbReference>
<evidence type="ECO:0000256" key="4">
    <source>
        <dbReference type="ARBA" id="ARBA00022737"/>
    </source>
</evidence>